<proteinExistence type="predicted"/>
<protein>
    <submittedName>
        <fullName evidence="1">Uncharacterized protein</fullName>
    </submittedName>
</protein>
<evidence type="ECO:0000313" key="2">
    <source>
        <dbReference type="Proteomes" id="UP000034803"/>
    </source>
</evidence>
<sequence length="61" mass="6961">MRVENLKTGKKSNNELLAELRGLDNPLEPKISSSQEAKIKARIARELNDYHKPVFISINNK</sequence>
<comment type="caution">
    <text evidence="1">The sequence shown here is derived from an EMBL/GenBank/DDBJ whole genome shotgun (WGS) entry which is preliminary data.</text>
</comment>
<dbReference type="EMBL" id="LBOI01000004">
    <property type="protein sequence ID" value="KKP31891.1"/>
    <property type="molecule type" value="Genomic_DNA"/>
</dbReference>
<name>A0A0F9YZQ1_9BACT</name>
<organism evidence="1 2">
    <name type="scientific">Candidatus Woesebacteria bacterium GW2011_GWC2_31_9</name>
    <dbReference type="NCBI Taxonomy" id="1618586"/>
    <lineage>
        <taxon>Bacteria</taxon>
        <taxon>Candidatus Woeseibacteriota</taxon>
    </lineage>
</organism>
<evidence type="ECO:0000313" key="1">
    <source>
        <dbReference type="EMBL" id="KKP31891.1"/>
    </source>
</evidence>
<dbReference type="Proteomes" id="UP000034803">
    <property type="component" value="Unassembled WGS sequence"/>
</dbReference>
<reference evidence="1 2" key="1">
    <citation type="journal article" date="2015" name="Nature">
        <title>rRNA introns, odd ribosomes, and small enigmatic genomes across a large radiation of phyla.</title>
        <authorList>
            <person name="Brown C.T."/>
            <person name="Hug L.A."/>
            <person name="Thomas B.C."/>
            <person name="Sharon I."/>
            <person name="Castelle C.J."/>
            <person name="Singh A."/>
            <person name="Wilkins M.J."/>
            <person name="Williams K.H."/>
            <person name="Banfield J.F."/>
        </authorList>
    </citation>
    <scope>NUCLEOTIDE SEQUENCE [LARGE SCALE GENOMIC DNA]</scope>
</reference>
<dbReference type="AlphaFoldDB" id="A0A0F9YZQ1"/>
<accession>A0A0F9YZQ1</accession>
<gene>
    <name evidence="1" type="ORF">UR21_C0004G0027</name>
</gene>